<dbReference type="AlphaFoldDB" id="A0A9N9WB81"/>
<gene>
    <name evidence="1" type="ORF">CSOL1703_00012369</name>
</gene>
<accession>A0A9N9WB81</accession>
<evidence type="ECO:0000313" key="1">
    <source>
        <dbReference type="EMBL" id="CAH0045738.1"/>
    </source>
</evidence>
<comment type="caution">
    <text evidence="1">The sequence shown here is derived from an EMBL/GenBank/DDBJ whole genome shotgun (WGS) entry which is preliminary data.</text>
</comment>
<evidence type="ECO:0000313" key="2">
    <source>
        <dbReference type="Proteomes" id="UP000775872"/>
    </source>
</evidence>
<organism evidence="1 2">
    <name type="scientific">Clonostachys solani</name>
    <dbReference type="NCBI Taxonomy" id="160281"/>
    <lineage>
        <taxon>Eukaryota</taxon>
        <taxon>Fungi</taxon>
        <taxon>Dikarya</taxon>
        <taxon>Ascomycota</taxon>
        <taxon>Pezizomycotina</taxon>
        <taxon>Sordariomycetes</taxon>
        <taxon>Hypocreomycetidae</taxon>
        <taxon>Hypocreales</taxon>
        <taxon>Bionectriaceae</taxon>
        <taxon>Clonostachys</taxon>
    </lineage>
</organism>
<reference evidence="2" key="1">
    <citation type="submission" date="2019-06" db="EMBL/GenBank/DDBJ databases">
        <authorList>
            <person name="Broberg M."/>
        </authorList>
    </citation>
    <scope>NUCLEOTIDE SEQUENCE [LARGE SCALE GENOMIC DNA]</scope>
</reference>
<keyword evidence="2" id="KW-1185">Reference proteome</keyword>
<dbReference type="OrthoDB" id="10029320at2759"/>
<dbReference type="EMBL" id="CABFOC020000013">
    <property type="protein sequence ID" value="CAH0045738.1"/>
    <property type="molecule type" value="Genomic_DNA"/>
</dbReference>
<reference evidence="1 2" key="2">
    <citation type="submission" date="2021-10" db="EMBL/GenBank/DDBJ databases">
        <authorList>
            <person name="Piombo E."/>
        </authorList>
    </citation>
    <scope>NUCLEOTIDE SEQUENCE [LARGE SCALE GENOMIC DNA]</scope>
</reference>
<protein>
    <submittedName>
        <fullName evidence="1">Uncharacterized protein</fullName>
    </submittedName>
</protein>
<dbReference type="Proteomes" id="UP000775872">
    <property type="component" value="Unassembled WGS sequence"/>
</dbReference>
<proteinExistence type="predicted"/>
<name>A0A9N9WB81_9HYPO</name>
<sequence>MGATSDYEKLDWSTQTINDLWLQSKSKGPQNNRLLSKLRDELQSLLPEERDDPLALILLAYETLWRAVLLTYVHVAFRYIDEDTKFMLQEIPNEFHDTEQVGFDKNIIRLSQEALRIYPPTKRIYRASWFGVVAADVESLTRISGDQMF</sequence>